<evidence type="ECO:0000256" key="7">
    <source>
        <dbReference type="ARBA" id="ARBA00048348"/>
    </source>
</evidence>
<keyword evidence="3 9" id="KW-0479">Metal-binding</keyword>
<evidence type="ECO:0000256" key="4">
    <source>
        <dbReference type="ARBA" id="ARBA00022833"/>
    </source>
</evidence>
<feature type="binding site" evidence="9">
    <location>
        <position position="59"/>
    </location>
    <ligand>
        <name>Zn(2+)</name>
        <dbReference type="ChEBI" id="CHEBI:29105"/>
    </ligand>
</feature>
<dbReference type="InterPro" id="IPR015892">
    <property type="entry name" value="Carbonic_anhydrase_CS"/>
</dbReference>
<dbReference type="PROSITE" id="PS00704">
    <property type="entry name" value="PROK_CO2_ANHYDRASE_1"/>
    <property type="match status" value="1"/>
</dbReference>
<evidence type="ECO:0000256" key="3">
    <source>
        <dbReference type="ARBA" id="ARBA00022723"/>
    </source>
</evidence>
<name>A0A1M6HY13_9BACT</name>
<feature type="binding site" evidence="9">
    <location>
        <position position="57"/>
    </location>
    <ligand>
        <name>Zn(2+)</name>
        <dbReference type="ChEBI" id="CHEBI:29105"/>
    </ligand>
</feature>
<keyword evidence="5" id="KW-0456">Lyase</keyword>
<dbReference type="InParanoid" id="A0A1M6HY13"/>
<dbReference type="GO" id="GO:0008270">
    <property type="term" value="F:zinc ion binding"/>
    <property type="evidence" value="ECO:0007669"/>
    <property type="project" value="InterPro"/>
</dbReference>
<keyword evidence="11" id="KW-1185">Reference proteome</keyword>
<dbReference type="AlphaFoldDB" id="A0A1M6HY13"/>
<dbReference type="FunCoup" id="A0A1M6HY13">
    <property type="interactions" value="258"/>
</dbReference>
<dbReference type="SUPFAM" id="SSF53056">
    <property type="entry name" value="beta-carbonic anhydrase, cab"/>
    <property type="match status" value="1"/>
</dbReference>
<dbReference type="PANTHER" id="PTHR11002:SF76">
    <property type="entry name" value="CARBONIC ANHYDRASE"/>
    <property type="match status" value="1"/>
</dbReference>
<feature type="binding site" evidence="9">
    <location>
        <position position="116"/>
    </location>
    <ligand>
        <name>Zn(2+)</name>
        <dbReference type="ChEBI" id="CHEBI:29105"/>
    </ligand>
</feature>
<protein>
    <recommendedName>
        <fullName evidence="6">Carbonic anhydrase 2</fullName>
        <ecNumber evidence="2">4.2.1.1</ecNumber>
    </recommendedName>
    <alternativeName>
        <fullName evidence="8">Carbonate dehydratase 2</fullName>
    </alternativeName>
</protein>
<comment type="cofactor">
    <cofactor evidence="9">
        <name>Zn(2+)</name>
        <dbReference type="ChEBI" id="CHEBI:29105"/>
    </cofactor>
    <text evidence="9">Binds 1 zinc ion per subunit.</text>
</comment>
<dbReference type="GO" id="GO:0004089">
    <property type="term" value="F:carbonate dehydratase activity"/>
    <property type="evidence" value="ECO:0007669"/>
    <property type="project" value="UniProtKB-EC"/>
</dbReference>
<dbReference type="GO" id="GO:0015976">
    <property type="term" value="P:carbon utilization"/>
    <property type="evidence" value="ECO:0007669"/>
    <property type="project" value="InterPro"/>
</dbReference>
<evidence type="ECO:0000256" key="2">
    <source>
        <dbReference type="ARBA" id="ARBA00012925"/>
    </source>
</evidence>
<proteinExistence type="inferred from homology"/>
<dbReference type="Pfam" id="PF00484">
    <property type="entry name" value="Pro_CA"/>
    <property type="match status" value="1"/>
</dbReference>
<dbReference type="InterPro" id="IPR001765">
    <property type="entry name" value="Carbonic_anhydrase"/>
</dbReference>
<dbReference type="PANTHER" id="PTHR11002">
    <property type="entry name" value="CARBONIC ANHYDRASE"/>
    <property type="match status" value="1"/>
</dbReference>
<dbReference type="CDD" id="cd00883">
    <property type="entry name" value="beta_CA_cladeA"/>
    <property type="match status" value="1"/>
</dbReference>
<evidence type="ECO:0000313" key="10">
    <source>
        <dbReference type="EMBL" id="SHJ27095.1"/>
    </source>
</evidence>
<evidence type="ECO:0000256" key="1">
    <source>
        <dbReference type="ARBA" id="ARBA00006217"/>
    </source>
</evidence>
<accession>A0A1M6HY13</accession>
<gene>
    <name evidence="10" type="ORF">SAMN02745181_1614</name>
</gene>
<dbReference type="EMBL" id="FQYR01000003">
    <property type="protein sequence ID" value="SHJ27095.1"/>
    <property type="molecule type" value="Genomic_DNA"/>
</dbReference>
<keyword evidence="4 9" id="KW-0862">Zinc</keyword>
<comment type="similarity">
    <text evidence="1">Belongs to the beta-class carbonic anhydrase family.</text>
</comment>
<evidence type="ECO:0000256" key="8">
    <source>
        <dbReference type="ARBA" id="ARBA00082533"/>
    </source>
</evidence>
<sequence>MGLVKARMLLDSFKTVDSIKRLLENNKLWAADITAKDHGYFERLAEGQTPEYLWIGCADSRVPANQLLGLDPGEVFVHRNVANLVVHSDFNSLAVIHYAVEYLKVKHIIVCGHYGCGGVMASMDGHRYGLVDSWIRHIDDVSFRHREELERLEGENKVNRLCELNAIEQARHVAVSPPVIDAWQRGQGLHIHSFIYDLRDGLLRPLEVIKGPQGF</sequence>
<evidence type="ECO:0000256" key="6">
    <source>
        <dbReference type="ARBA" id="ARBA00039351"/>
    </source>
</evidence>
<organism evidence="10 11">
    <name type="scientific">Rubritalea squalenifaciens DSM 18772</name>
    <dbReference type="NCBI Taxonomy" id="1123071"/>
    <lineage>
        <taxon>Bacteria</taxon>
        <taxon>Pseudomonadati</taxon>
        <taxon>Verrucomicrobiota</taxon>
        <taxon>Verrucomicrobiia</taxon>
        <taxon>Verrucomicrobiales</taxon>
        <taxon>Rubritaleaceae</taxon>
        <taxon>Rubritalea</taxon>
    </lineage>
</organism>
<evidence type="ECO:0000256" key="5">
    <source>
        <dbReference type="ARBA" id="ARBA00023239"/>
    </source>
</evidence>
<dbReference type="InterPro" id="IPR036874">
    <property type="entry name" value="Carbonic_anhydrase_sf"/>
</dbReference>
<evidence type="ECO:0000256" key="9">
    <source>
        <dbReference type="PIRSR" id="PIRSR601765-1"/>
    </source>
</evidence>
<dbReference type="SMART" id="SM00947">
    <property type="entry name" value="Pro_CA"/>
    <property type="match status" value="1"/>
</dbReference>
<dbReference type="EC" id="4.2.1.1" evidence="2"/>
<feature type="binding site" evidence="9">
    <location>
        <position position="113"/>
    </location>
    <ligand>
        <name>Zn(2+)</name>
        <dbReference type="ChEBI" id="CHEBI:29105"/>
    </ligand>
</feature>
<dbReference type="FunFam" id="3.40.1050.10:FF:000001">
    <property type="entry name" value="Carbonic anhydrase"/>
    <property type="match status" value="1"/>
</dbReference>
<evidence type="ECO:0000313" key="11">
    <source>
        <dbReference type="Proteomes" id="UP000184510"/>
    </source>
</evidence>
<comment type="catalytic activity">
    <reaction evidence="7">
        <text>hydrogencarbonate + H(+) = CO2 + H2O</text>
        <dbReference type="Rhea" id="RHEA:10748"/>
        <dbReference type="ChEBI" id="CHEBI:15377"/>
        <dbReference type="ChEBI" id="CHEBI:15378"/>
        <dbReference type="ChEBI" id="CHEBI:16526"/>
        <dbReference type="ChEBI" id="CHEBI:17544"/>
        <dbReference type="EC" id="4.2.1.1"/>
    </reaction>
</comment>
<dbReference type="Proteomes" id="UP000184510">
    <property type="component" value="Unassembled WGS sequence"/>
</dbReference>
<dbReference type="STRING" id="1123071.SAMN02745181_1614"/>
<dbReference type="Gene3D" id="3.40.1050.10">
    <property type="entry name" value="Carbonic anhydrase"/>
    <property type="match status" value="1"/>
</dbReference>
<reference evidence="10 11" key="1">
    <citation type="submission" date="2016-11" db="EMBL/GenBank/DDBJ databases">
        <authorList>
            <person name="Jaros S."/>
            <person name="Januszkiewicz K."/>
            <person name="Wedrychowicz H."/>
        </authorList>
    </citation>
    <scope>NUCLEOTIDE SEQUENCE [LARGE SCALE GENOMIC DNA]</scope>
    <source>
        <strain evidence="10 11">DSM 18772</strain>
    </source>
</reference>